<keyword evidence="1" id="KW-1133">Transmembrane helix</keyword>
<dbReference type="RefSeq" id="WP_058268504.1">
    <property type="nucleotide sequence ID" value="NZ_FMAZ01000005.1"/>
</dbReference>
<dbReference type="EMBL" id="LNQM01000005">
    <property type="protein sequence ID" value="KSU75393.1"/>
    <property type="molecule type" value="Genomic_DNA"/>
</dbReference>
<sequence length="231" mass="25386">MTTASVPRTRPQPKTRWLVPAGLILLSLFPLIAGTVRLTDLAGGEVRPDNARFFDSPVPVLIHVPTVTVYLLLGAFQFVPSLRRGKRGKRSWHKLAGRILVPAGLLAALSGLWMAVFYDLPPLDGPLLLTLRLVFGSAMVAFLVLGFVAVRRHNYVRHSEWMSRAYAIGIAQGTIVVVTMPWTVLVGPVTELSRGLLIGASWVLSLAVAEYFIYRRADKAGRQPRTSIQPV</sequence>
<name>A0A0V8IL92_9MICC</name>
<accession>A0A0V8IL92</accession>
<feature type="transmembrane region" description="Helical" evidence="1">
    <location>
        <begin position="99"/>
        <end position="118"/>
    </location>
</feature>
<dbReference type="Proteomes" id="UP000053199">
    <property type="component" value="Unassembled WGS sequence"/>
</dbReference>
<keyword evidence="1" id="KW-0472">Membrane</keyword>
<gene>
    <name evidence="2" type="ORF">AS031_12525</name>
</gene>
<reference evidence="2 3" key="1">
    <citation type="journal article" date="2014" name="Arch. Microbiol.">
        <title>Arthrobacter enclensis sp. nov., isolated from sediment sample.</title>
        <authorList>
            <person name="Dastager S.G."/>
            <person name="Liu Q."/>
            <person name="Tang S.K."/>
            <person name="Krishnamurthi S."/>
            <person name="Lee J.C."/>
            <person name="Li W.J."/>
        </authorList>
    </citation>
    <scope>NUCLEOTIDE SEQUENCE [LARGE SCALE GENOMIC DNA]</scope>
    <source>
        <strain evidence="2 3">NIO-1008</strain>
    </source>
</reference>
<feature type="transmembrane region" description="Helical" evidence="1">
    <location>
        <begin position="196"/>
        <end position="214"/>
    </location>
</feature>
<feature type="transmembrane region" description="Helical" evidence="1">
    <location>
        <begin position="17"/>
        <end position="38"/>
    </location>
</feature>
<evidence type="ECO:0000256" key="1">
    <source>
        <dbReference type="SAM" id="Phobius"/>
    </source>
</evidence>
<dbReference type="Pfam" id="PF10067">
    <property type="entry name" value="DUF2306"/>
    <property type="match status" value="1"/>
</dbReference>
<proteinExistence type="predicted"/>
<organism evidence="2 3">
    <name type="scientific">Pseudarthrobacter enclensis</name>
    <dbReference type="NCBI Taxonomy" id="993070"/>
    <lineage>
        <taxon>Bacteria</taxon>
        <taxon>Bacillati</taxon>
        <taxon>Actinomycetota</taxon>
        <taxon>Actinomycetes</taxon>
        <taxon>Micrococcales</taxon>
        <taxon>Micrococcaceae</taxon>
        <taxon>Pseudarthrobacter</taxon>
    </lineage>
</organism>
<evidence type="ECO:0008006" key="4">
    <source>
        <dbReference type="Google" id="ProtNLM"/>
    </source>
</evidence>
<dbReference type="InterPro" id="IPR018750">
    <property type="entry name" value="DUF2306_membrane"/>
</dbReference>
<dbReference type="OrthoDB" id="4698148at2"/>
<comment type="caution">
    <text evidence="2">The sequence shown here is derived from an EMBL/GenBank/DDBJ whole genome shotgun (WGS) entry which is preliminary data.</text>
</comment>
<dbReference type="AlphaFoldDB" id="A0A0V8IL92"/>
<feature type="transmembrane region" description="Helical" evidence="1">
    <location>
        <begin position="58"/>
        <end position="79"/>
    </location>
</feature>
<evidence type="ECO:0000313" key="3">
    <source>
        <dbReference type="Proteomes" id="UP000053199"/>
    </source>
</evidence>
<evidence type="ECO:0000313" key="2">
    <source>
        <dbReference type="EMBL" id="KSU75393.1"/>
    </source>
</evidence>
<dbReference type="STRING" id="993070.AS031_12525"/>
<feature type="transmembrane region" description="Helical" evidence="1">
    <location>
        <begin position="130"/>
        <end position="150"/>
    </location>
</feature>
<keyword evidence="3" id="KW-1185">Reference proteome</keyword>
<protein>
    <recommendedName>
        <fullName evidence="4">DUF2306 domain-containing protein</fullName>
    </recommendedName>
</protein>
<keyword evidence="1" id="KW-0812">Transmembrane</keyword>
<feature type="transmembrane region" description="Helical" evidence="1">
    <location>
        <begin position="162"/>
        <end position="184"/>
    </location>
</feature>